<evidence type="ECO:0000256" key="1">
    <source>
        <dbReference type="SAM" id="Coils"/>
    </source>
</evidence>
<evidence type="ECO:0000313" key="4">
    <source>
        <dbReference type="EMBL" id="KAF6400946.1"/>
    </source>
</evidence>
<name>A0A7J8BR77_ROUAE</name>
<dbReference type="Pfam" id="PF00566">
    <property type="entry name" value="RabGAP-TBC"/>
    <property type="match status" value="1"/>
</dbReference>
<gene>
    <name evidence="4" type="ORF">HJG63_004672</name>
</gene>
<evidence type="ECO:0000313" key="5">
    <source>
        <dbReference type="Proteomes" id="UP000593571"/>
    </source>
</evidence>
<dbReference type="PROSITE" id="PS50086">
    <property type="entry name" value="TBC_RABGAP"/>
    <property type="match status" value="1"/>
</dbReference>
<dbReference type="FunFam" id="1.10.10.750:FF:000002">
    <property type="entry name" value="Ecotropic viral integration site 5"/>
    <property type="match status" value="1"/>
</dbReference>
<evidence type="ECO:0000259" key="3">
    <source>
        <dbReference type="PROSITE" id="PS50086"/>
    </source>
</evidence>
<proteinExistence type="predicted"/>
<feature type="domain" description="Rab-GAP TBC" evidence="3">
    <location>
        <begin position="120"/>
        <end position="308"/>
    </location>
</feature>
<dbReference type="SUPFAM" id="SSF47923">
    <property type="entry name" value="Ypt/Rab-GAP domain of gyp1p"/>
    <property type="match status" value="1"/>
</dbReference>
<feature type="compositionally biased region" description="Polar residues" evidence="2">
    <location>
        <begin position="1"/>
        <end position="35"/>
    </location>
</feature>
<dbReference type="PANTHER" id="PTHR47219:SF12">
    <property type="entry name" value="ECOTROPIC VIRAL INTEGRATION SITE 5 LIKE"/>
    <property type="match status" value="1"/>
</dbReference>
<keyword evidence="1" id="KW-0175">Coiled coil</keyword>
<organism evidence="4 5">
    <name type="scientific">Rousettus aegyptiacus</name>
    <name type="common">Egyptian fruit bat</name>
    <name type="synonym">Pteropus aegyptiacus</name>
    <dbReference type="NCBI Taxonomy" id="9407"/>
    <lineage>
        <taxon>Eukaryota</taxon>
        <taxon>Metazoa</taxon>
        <taxon>Chordata</taxon>
        <taxon>Craniata</taxon>
        <taxon>Vertebrata</taxon>
        <taxon>Euteleostomi</taxon>
        <taxon>Mammalia</taxon>
        <taxon>Eutheria</taxon>
        <taxon>Laurasiatheria</taxon>
        <taxon>Chiroptera</taxon>
        <taxon>Yinpterochiroptera</taxon>
        <taxon>Pteropodoidea</taxon>
        <taxon>Pteropodidae</taxon>
        <taxon>Rousettinae</taxon>
        <taxon>Rousettus</taxon>
    </lineage>
</organism>
<feature type="region of interest" description="Disordered" evidence="2">
    <location>
        <begin position="54"/>
        <end position="80"/>
    </location>
</feature>
<reference evidence="4 5" key="1">
    <citation type="journal article" date="2020" name="Nature">
        <title>Six reference-quality genomes reveal evolution of bat adaptations.</title>
        <authorList>
            <person name="Jebb D."/>
            <person name="Huang Z."/>
            <person name="Pippel M."/>
            <person name="Hughes G.M."/>
            <person name="Lavrichenko K."/>
            <person name="Devanna P."/>
            <person name="Winkler S."/>
            <person name="Jermiin L.S."/>
            <person name="Skirmuntt E.C."/>
            <person name="Katzourakis A."/>
            <person name="Burkitt-Gray L."/>
            <person name="Ray D.A."/>
            <person name="Sullivan K.A.M."/>
            <person name="Roscito J.G."/>
            <person name="Kirilenko B.M."/>
            <person name="Davalos L.M."/>
            <person name="Corthals A.P."/>
            <person name="Power M.L."/>
            <person name="Jones G."/>
            <person name="Ransome R.D."/>
            <person name="Dechmann D.K.N."/>
            <person name="Locatelli A.G."/>
            <person name="Puechmaille S.J."/>
            <person name="Fedrigo O."/>
            <person name="Jarvis E.D."/>
            <person name="Hiller M."/>
            <person name="Vernes S.C."/>
            <person name="Myers E.W."/>
            <person name="Teeling E.C."/>
        </authorList>
    </citation>
    <scope>NUCLEOTIDE SEQUENCE [LARGE SCALE GENOMIC DNA]</scope>
    <source>
        <strain evidence="4">MRouAeg1</strain>
        <tissue evidence="4">Muscle</tissue>
    </source>
</reference>
<dbReference type="Proteomes" id="UP000593571">
    <property type="component" value="Unassembled WGS sequence"/>
</dbReference>
<dbReference type="EMBL" id="JACASE010000016">
    <property type="protein sequence ID" value="KAF6400946.1"/>
    <property type="molecule type" value="Genomic_DNA"/>
</dbReference>
<feature type="region of interest" description="Disordered" evidence="2">
    <location>
        <begin position="1"/>
        <end position="41"/>
    </location>
</feature>
<protein>
    <submittedName>
        <fullName evidence="4">Ecotropic viral integration site 5 like</fullName>
    </submittedName>
</protein>
<sequence>MSLPTMASPTLSPDSSSQEALSAPTCSPTSDSENLSPDELELLAKLEEQNRLLEADSKSMRSMNGSRRNSGSSLVSSSSASSNLSHLEEDTWILWGRIANEWEEWRRRKEKLLKELIRKGIPHHFRAIVWQLLCSATDMPVKNQYSELLKMSSPCEKLIRRDIARTYPEHEFFKGQDSLGQEVLFNVMKAYSLVDREVGYCQGSAFIVGLLLMQMPEEEAFCVFVRLMQEYRLRELFKPSMAELGLCIYQFEYMLQELKLQLQELSDTWQAHLSRGGRWKESPRKLVLGELQDELMSVRLREAQALAEGRELRQRVVELETQDHIHRNLLNRVEAERAALQEKLQYLAAQNKGLQTQLSESRRKQAEAECKSKEEVMAVRLREADSMAAVAEMRQRIAELEIQREEGRIQGQLNHSDSSQYIRELKDQIEELKAEVRLLKGPPPFEDPLTFDGLGLARHLDEDSLPSSDEELLGVGVGAALQDALYPLSPRDARFFRCLERPAKDSEGSSDSDADELAAPYSQGLDN</sequence>
<dbReference type="FunFam" id="1.10.8.270:FF:000003">
    <property type="entry name" value="Ecotropic viral integration site 5"/>
    <property type="match status" value="1"/>
</dbReference>
<keyword evidence="5" id="KW-1185">Reference proteome</keyword>
<comment type="caution">
    <text evidence="4">The sequence shown here is derived from an EMBL/GenBank/DDBJ whole genome shotgun (WGS) entry which is preliminary data.</text>
</comment>
<dbReference type="InterPro" id="IPR000195">
    <property type="entry name" value="Rab-GAP-TBC_dom"/>
</dbReference>
<dbReference type="AlphaFoldDB" id="A0A7J8BR77"/>
<accession>A0A7J8BR77</accession>
<dbReference type="PANTHER" id="PTHR47219">
    <property type="entry name" value="RAB GTPASE-ACTIVATING PROTEIN 1-LIKE"/>
    <property type="match status" value="1"/>
</dbReference>
<dbReference type="InterPro" id="IPR050302">
    <property type="entry name" value="Rab_GAP_TBC_domain"/>
</dbReference>
<feature type="region of interest" description="Disordered" evidence="2">
    <location>
        <begin position="503"/>
        <end position="527"/>
    </location>
</feature>
<dbReference type="GO" id="GO:0031267">
    <property type="term" value="F:small GTPase binding"/>
    <property type="evidence" value="ECO:0007669"/>
    <property type="project" value="TreeGrafter"/>
</dbReference>
<dbReference type="InterPro" id="IPR035969">
    <property type="entry name" value="Rab-GAP_TBC_sf"/>
</dbReference>
<feature type="coiled-coil region" evidence="1">
    <location>
        <begin position="302"/>
        <end position="442"/>
    </location>
</feature>
<dbReference type="Gene3D" id="1.10.10.750">
    <property type="entry name" value="Ypt/Rab-GAP domain of gyp1p, domain 1"/>
    <property type="match status" value="1"/>
</dbReference>
<feature type="compositionally biased region" description="Low complexity" evidence="2">
    <location>
        <begin position="60"/>
        <end position="80"/>
    </location>
</feature>
<evidence type="ECO:0000256" key="2">
    <source>
        <dbReference type="SAM" id="MobiDB-lite"/>
    </source>
</evidence>
<dbReference type="GO" id="GO:0005096">
    <property type="term" value="F:GTPase activator activity"/>
    <property type="evidence" value="ECO:0007669"/>
    <property type="project" value="TreeGrafter"/>
</dbReference>
<dbReference type="SMART" id="SM00164">
    <property type="entry name" value="TBC"/>
    <property type="match status" value="1"/>
</dbReference>
<dbReference type="Gene3D" id="1.10.8.270">
    <property type="entry name" value="putative rabgap domain of human tbc1 domain family member 14 like domains"/>
    <property type="match status" value="1"/>
</dbReference>